<comment type="caution">
    <text evidence="1">The sequence shown here is derived from an EMBL/GenBank/DDBJ whole genome shotgun (WGS) entry which is preliminary data.</text>
</comment>
<evidence type="ECO:0000313" key="2">
    <source>
        <dbReference type="Proteomes" id="UP000309340"/>
    </source>
</evidence>
<protein>
    <recommendedName>
        <fullName evidence="3">Caspase family protein</fullName>
    </recommendedName>
</protein>
<evidence type="ECO:0008006" key="3">
    <source>
        <dbReference type="Google" id="ProtNLM"/>
    </source>
</evidence>
<proteinExistence type="predicted"/>
<dbReference type="STRING" id="329884.A0A4U0Y2J7"/>
<gene>
    <name evidence="1" type="ORF">B0A55_01561</name>
</gene>
<dbReference type="AlphaFoldDB" id="A0A4U0Y2J7"/>
<reference evidence="1 2" key="1">
    <citation type="submission" date="2017-03" db="EMBL/GenBank/DDBJ databases">
        <title>Genomes of endolithic fungi from Antarctica.</title>
        <authorList>
            <person name="Coleine C."/>
            <person name="Masonjones S."/>
            <person name="Stajich J.E."/>
        </authorList>
    </citation>
    <scope>NUCLEOTIDE SEQUENCE [LARGE SCALE GENOMIC DNA]</scope>
    <source>
        <strain evidence="1 2">CCFEE 5184</strain>
    </source>
</reference>
<dbReference type="Proteomes" id="UP000309340">
    <property type="component" value="Unassembled WGS sequence"/>
</dbReference>
<evidence type="ECO:0000313" key="1">
    <source>
        <dbReference type="EMBL" id="TKA82966.1"/>
    </source>
</evidence>
<name>A0A4U0Y2J7_9PEZI</name>
<accession>A0A4U0Y2J7</accession>
<keyword evidence="2" id="KW-1185">Reference proteome</keyword>
<dbReference type="OrthoDB" id="4760831at2759"/>
<organism evidence="1 2">
    <name type="scientific">Friedmanniomyces simplex</name>
    <dbReference type="NCBI Taxonomy" id="329884"/>
    <lineage>
        <taxon>Eukaryota</taxon>
        <taxon>Fungi</taxon>
        <taxon>Dikarya</taxon>
        <taxon>Ascomycota</taxon>
        <taxon>Pezizomycotina</taxon>
        <taxon>Dothideomycetes</taxon>
        <taxon>Dothideomycetidae</taxon>
        <taxon>Mycosphaerellales</taxon>
        <taxon>Teratosphaeriaceae</taxon>
        <taxon>Friedmanniomyces</taxon>
    </lineage>
</organism>
<dbReference type="EMBL" id="NAJQ01000020">
    <property type="protein sequence ID" value="TKA82966.1"/>
    <property type="molecule type" value="Genomic_DNA"/>
</dbReference>
<sequence>MSKLEHDDERLQKAWKELVSSELGSLDHYTNVAVLMVHWIGSLDEDLKAHSEVAPLAKIFREDFGYGTKVVQLDNKVTPPQLQLDQAIKDLADGYDGPCRTDLLIVYYTGHGYYGNGRGKLDRRNV</sequence>